<protein>
    <submittedName>
        <fullName evidence="9">Long-chain fatty acid transporter</fullName>
    </submittedName>
</protein>
<dbReference type="InterPro" id="IPR005017">
    <property type="entry name" value="OMPP1/FadL/TodX"/>
</dbReference>
<keyword evidence="4" id="KW-0812">Transmembrane</keyword>
<evidence type="ECO:0000256" key="3">
    <source>
        <dbReference type="ARBA" id="ARBA00022452"/>
    </source>
</evidence>
<keyword evidence="6" id="KW-0472">Membrane</keyword>
<evidence type="ECO:0000313" key="10">
    <source>
        <dbReference type="Proteomes" id="UP000321113"/>
    </source>
</evidence>
<accession>A0A511QPJ1</accession>
<keyword evidence="7" id="KW-0998">Cell outer membrane</keyword>
<proteinExistence type="inferred from homology"/>
<evidence type="ECO:0000256" key="1">
    <source>
        <dbReference type="ARBA" id="ARBA00004571"/>
    </source>
</evidence>
<evidence type="ECO:0000256" key="5">
    <source>
        <dbReference type="ARBA" id="ARBA00022729"/>
    </source>
</evidence>
<keyword evidence="5 8" id="KW-0732">Signal</keyword>
<evidence type="ECO:0000256" key="2">
    <source>
        <dbReference type="ARBA" id="ARBA00008163"/>
    </source>
</evidence>
<evidence type="ECO:0000256" key="8">
    <source>
        <dbReference type="SAM" id="SignalP"/>
    </source>
</evidence>
<comment type="subcellular location">
    <subcellularLocation>
        <location evidence="1">Cell outer membrane</location>
        <topology evidence="1">Multi-pass membrane protein</topology>
    </subcellularLocation>
</comment>
<keyword evidence="3" id="KW-1134">Transmembrane beta strand</keyword>
<dbReference type="GO" id="GO:0015483">
    <property type="term" value="F:long-chain fatty acid transporting porin activity"/>
    <property type="evidence" value="ECO:0007669"/>
    <property type="project" value="TreeGrafter"/>
</dbReference>
<dbReference type="AlphaFoldDB" id="A0A511QPJ1"/>
<reference evidence="9 10" key="1">
    <citation type="submission" date="2019-07" db="EMBL/GenBank/DDBJ databases">
        <title>Whole genome shotgun sequence of Vibrio superstes NBRC 103154.</title>
        <authorList>
            <person name="Hosoyama A."/>
            <person name="Uohara A."/>
            <person name="Ohji S."/>
            <person name="Ichikawa N."/>
        </authorList>
    </citation>
    <scope>NUCLEOTIDE SEQUENCE [LARGE SCALE GENOMIC DNA]</scope>
    <source>
        <strain evidence="9 10">NBRC 103154</strain>
    </source>
</reference>
<evidence type="ECO:0000256" key="6">
    <source>
        <dbReference type="ARBA" id="ARBA00023136"/>
    </source>
</evidence>
<dbReference type="EMBL" id="BJXK01000004">
    <property type="protein sequence ID" value="GEM79037.1"/>
    <property type="molecule type" value="Genomic_DNA"/>
</dbReference>
<feature type="signal peptide" evidence="8">
    <location>
        <begin position="1"/>
        <end position="17"/>
    </location>
</feature>
<dbReference type="Pfam" id="PF03349">
    <property type="entry name" value="Toluene_X"/>
    <property type="match status" value="1"/>
</dbReference>
<evidence type="ECO:0000256" key="7">
    <source>
        <dbReference type="ARBA" id="ARBA00023237"/>
    </source>
</evidence>
<evidence type="ECO:0000256" key="4">
    <source>
        <dbReference type="ARBA" id="ARBA00022692"/>
    </source>
</evidence>
<dbReference type="GO" id="GO:0009279">
    <property type="term" value="C:cell outer membrane"/>
    <property type="evidence" value="ECO:0007669"/>
    <property type="project" value="UniProtKB-SubCell"/>
</dbReference>
<dbReference type="OrthoDB" id="19849at2"/>
<dbReference type="RefSeq" id="WP_119008533.1">
    <property type="nucleotide sequence ID" value="NZ_BJXK01000004.1"/>
</dbReference>
<gene>
    <name evidence="9" type="ORF">VSU01S_12820</name>
</gene>
<name>A0A511QPJ1_9VIBR</name>
<comment type="caution">
    <text evidence="9">The sequence shown here is derived from an EMBL/GenBank/DDBJ whole genome shotgun (WGS) entry which is preliminary data.</text>
</comment>
<organism evidence="9 10">
    <name type="scientific">Vibrio superstes NBRC 103154</name>
    <dbReference type="NCBI Taxonomy" id="1219062"/>
    <lineage>
        <taxon>Bacteria</taxon>
        <taxon>Pseudomonadati</taxon>
        <taxon>Pseudomonadota</taxon>
        <taxon>Gammaproteobacteria</taxon>
        <taxon>Vibrionales</taxon>
        <taxon>Vibrionaceae</taxon>
        <taxon>Vibrio</taxon>
    </lineage>
</organism>
<sequence length="385" mass="42394">MKKILITLSLFANAASASGLLMQEAVTANAGTAGAGDGVYTESVASAWTNPATMSHMGKRKTSINLMALDLKMDYIDATNPQGNGNAHTQMPSLGIFHTVQLNEDVHLGLIFGSVGGTIVEYGDEWQAAPYLDKALASAIQLNPSLSFKVTEKVSVGIGAQLNYGFLEVKTSTFETDRDGDFAFGFNAGALYKEEHWSIGLSYRSKLEHEFNVNAKTTNQENIQIGTELMFPAIVDVSGSYDITNSFILLSSVQWHKWSDYASTPIYNDTINSRPYLPQGITRGWDDAWKFAIGADYQITRQWAVKAGFSYETSLQDDPTQQWVDMPVGEQFRYSLGLTTHWDTTRIDLFYEYADLGSVEIQRDTVGIVGAFEGQIHFVGANVTF</sequence>
<feature type="chain" id="PRO_5021741836" evidence="8">
    <location>
        <begin position="18"/>
        <end position="385"/>
    </location>
</feature>
<dbReference type="Gene3D" id="2.40.160.60">
    <property type="entry name" value="Outer membrane protein transport protein (OMPP1/FadL/TodX)"/>
    <property type="match status" value="1"/>
</dbReference>
<evidence type="ECO:0000313" key="9">
    <source>
        <dbReference type="EMBL" id="GEM79037.1"/>
    </source>
</evidence>
<dbReference type="PANTHER" id="PTHR35093">
    <property type="entry name" value="OUTER MEMBRANE PROTEIN NMB0088-RELATED"/>
    <property type="match status" value="1"/>
</dbReference>
<dbReference type="Proteomes" id="UP000321113">
    <property type="component" value="Unassembled WGS sequence"/>
</dbReference>
<comment type="similarity">
    <text evidence="2">Belongs to the OmpP1/FadL family.</text>
</comment>
<keyword evidence="10" id="KW-1185">Reference proteome</keyword>
<dbReference type="PANTHER" id="PTHR35093:SF8">
    <property type="entry name" value="OUTER MEMBRANE PROTEIN NMB0088-RELATED"/>
    <property type="match status" value="1"/>
</dbReference>
<dbReference type="SUPFAM" id="SSF56935">
    <property type="entry name" value="Porins"/>
    <property type="match status" value="1"/>
</dbReference>